<keyword evidence="6 11" id="KW-0812">Transmembrane</keyword>
<dbReference type="EMBL" id="JASMQC010000028">
    <property type="protein sequence ID" value="KAK1933685.1"/>
    <property type="molecule type" value="Genomic_DNA"/>
</dbReference>
<feature type="transmembrane region" description="Helical" evidence="11">
    <location>
        <begin position="773"/>
        <end position="794"/>
    </location>
</feature>
<feature type="transmembrane region" description="Helical" evidence="11">
    <location>
        <begin position="806"/>
        <end position="827"/>
    </location>
</feature>
<gene>
    <name evidence="12" type="ORF">P3T76_011899</name>
</gene>
<feature type="transmembrane region" description="Helical" evidence="11">
    <location>
        <begin position="557"/>
        <end position="577"/>
    </location>
</feature>
<comment type="caution">
    <text evidence="12">The sequence shown here is derived from an EMBL/GenBank/DDBJ whole genome shotgun (WGS) entry which is preliminary data.</text>
</comment>
<reference evidence="12" key="1">
    <citation type="submission" date="2023-08" db="EMBL/GenBank/DDBJ databases">
        <title>Reference Genome Resource for the Citrus Pathogen Phytophthora citrophthora.</title>
        <authorList>
            <person name="Moller H."/>
            <person name="Coetzee B."/>
            <person name="Rose L.J."/>
            <person name="Van Niekerk J.M."/>
        </authorList>
    </citation>
    <scope>NUCLEOTIDE SEQUENCE</scope>
    <source>
        <strain evidence="12">STE-U-9442</strain>
    </source>
</reference>
<dbReference type="Pfam" id="PF03083">
    <property type="entry name" value="MtN3_slv"/>
    <property type="match status" value="5"/>
</dbReference>
<feature type="transmembrane region" description="Helical" evidence="11">
    <location>
        <begin position="527"/>
        <end position="545"/>
    </location>
</feature>
<feature type="transmembrane region" description="Helical" evidence="11">
    <location>
        <begin position="65"/>
        <end position="88"/>
    </location>
</feature>
<name>A0AAD9G8D7_9STRA</name>
<dbReference type="PANTHER" id="PTHR10791:SF30">
    <property type="entry name" value="SUGAR TRANSPORTER SWEET1"/>
    <property type="match status" value="1"/>
</dbReference>
<evidence type="ECO:0000313" key="12">
    <source>
        <dbReference type="EMBL" id="KAK1933685.1"/>
    </source>
</evidence>
<evidence type="ECO:0000256" key="1">
    <source>
        <dbReference type="ARBA" id="ARBA00004651"/>
    </source>
</evidence>
<feature type="transmembrane region" description="Helical" evidence="11">
    <location>
        <begin position="493"/>
        <end position="515"/>
    </location>
</feature>
<dbReference type="PANTHER" id="PTHR10791">
    <property type="entry name" value="RAG1-ACTIVATING PROTEIN 1"/>
    <property type="match status" value="1"/>
</dbReference>
<evidence type="ECO:0000256" key="7">
    <source>
        <dbReference type="ARBA" id="ARBA00022737"/>
    </source>
</evidence>
<feature type="transmembrane region" description="Helical" evidence="11">
    <location>
        <begin position="162"/>
        <end position="183"/>
    </location>
</feature>
<evidence type="ECO:0000313" key="13">
    <source>
        <dbReference type="Proteomes" id="UP001259832"/>
    </source>
</evidence>
<evidence type="ECO:0000256" key="3">
    <source>
        <dbReference type="ARBA" id="ARBA00022448"/>
    </source>
</evidence>
<protein>
    <submittedName>
        <fullName evidence="12">Bidirectional sugar transporter SWEET7</fullName>
    </submittedName>
</protein>
<evidence type="ECO:0000256" key="5">
    <source>
        <dbReference type="ARBA" id="ARBA00022597"/>
    </source>
</evidence>
<evidence type="ECO:0000256" key="9">
    <source>
        <dbReference type="ARBA" id="ARBA00023136"/>
    </source>
</evidence>
<keyword evidence="5 12" id="KW-0762">Sugar transport</keyword>
<dbReference type="AlphaFoldDB" id="A0AAD9G8D7"/>
<evidence type="ECO:0000256" key="8">
    <source>
        <dbReference type="ARBA" id="ARBA00022989"/>
    </source>
</evidence>
<feature type="transmembrane region" description="Helical" evidence="11">
    <location>
        <begin position="459"/>
        <end position="481"/>
    </location>
</feature>
<proteinExistence type="inferred from homology"/>
<dbReference type="InterPro" id="IPR047664">
    <property type="entry name" value="SWEET"/>
</dbReference>
<feature type="transmembrane region" description="Helical" evidence="11">
    <location>
        <begin position="100"/>
        <end position="121"/>
    </location>
</feature>
<feature type="transmembrane region" description="Helical" evidence="11">
    <location>
        <begin position="6"/>
        <end position="30"/>
    </location>
</feature>
<keyword evidence="13" id="KW-1185">Reference proteome</keyword>
<feature type="region of interest" description="Disordered" evidence="10">
    <location>
        <begin position="289"/>
        <end position="310"/>
    </location>
</feature>
<feature type="transmembrane region" description="Helical" evidence="11">
    <location>
        <begin position="741"/>
        <end position="761"/>
    </location>
</feature>
<dbReference type="Proteomes" id="UP001259832">
    <property type="component" value="Unassembled WGS sequence"/>
</dbReference>
<accession>A0AAD9G8D7</accession>
<feature type="transmembrane region" description="Helical" evidence="11">
    <location>
        <begin position="133"/>
        <end position="150"/>
    </location>
</feature>
<evidence type="ECO:0000256" key="6">
    <source>
        <dbReference type="ARBA" id="ARBA00022692"/>
    </source>
</evidence>
<dbReference type="InterPro" id="IPR004316">
    <property type="entry name" value="SWEET_rpt"/>
</dbReference>
<keyword evidence="3" id="KW-0813">Transport</keyword>
<evidence type="ECO:0000256" key="2">
    <source>
        <dbReference type="ARBA" id="ARBA00007809"/>
    </source>
</evidence>
<feature type="transmembrane region" description="Helical" evidence="11">
    <location>
        <begin position="583"/>
        <end position="607"/>
    </location>
</feature>
<dbReference type="GO" id="GO:0051119">
    <property type="term" value="F:sugar transmembrane transporter activity"/>
    <property type="evidence" value="ECO:0007669"/>
    <property type="project" value="InterPro"/>
</dbReference>
<evidence type="ECO:0000256" key="10">
    <source>
        <dbReference type="SAM" id="MobiDB-lite"/>
    </source>
</evidence>
<dbReference type="Gene3D" id="1.20.1280.290">
    <property type="match status" value="6"/>
</dbReference>
<feature type="transmembrane region" description="Helical" evidence="11">
    <location>
        <begin position="402"/>
        <end position="423"/>
    </location>
</feature>
<comment type="subcellular location">
    <subcellularLocation>
        <location evidence="1">Cell membrane</location>
        <topology evidence="1">Multi-pass membrane protein</topology>
    </subcellularLocation>
</comment>
<feature type="transmembrane region" description="Helical" evidence="11">
    <location>
        <begin position="713"/>
        <end position="734"/>
    </location>
</feature>
<keyword evidence="7" id="KW-0677">Repeat</keyword>
<sequence>MVDSTVLLVLRILTALSSLMVSLSPSFSIYKIYKNKTIGNISVVPFVSLLGNAHMWMMYGYFCGNIFPVVMSFGFGDFAAIAYIAVYYKFADDRKYVLQIVGGAVSVLAAITLYAIIAATGATGQDYASISRILGYLGIIAAIILYGAPFEKALFVLRNKNAAPIQLPMVICGATNNALWVIYTPLDSNWFMFIPNAICVVLGFVLLVLYVMYRPSKGVQPTINLPDEDIAITIAITPKAEIQKLSSASPSFQPLPSPLLPLSRESSFQLNSPSPRRGSSFYQLSSPAFSSRSGSFQLNPNDSLESRSSMERAATGGVLHIIRAPRQLTNRKLNCIQSGFVMSLPCMRKAFVVLELKRSIVQPLAGAPPSLHVFKWASCTSSHSTTRRPQQQSAMSSTVESVFRVIAACTSLMMILSPTPAVYKIYKTKSIGNTNIVSLVSVFANCHVWTLQGLLTNNWFPVFSTFVSGDFISIIYMFIFLRYTPDRKQAWRIIAVYAVVLSIITTYAVLGGLGVFTRLSRDQVNDIMGYLAVCVALVLYSSPFLKIKDVVKYKTGVLIPIHMVIAGTFNNAMWITYTPMSGLWFLFVTNVCCATLGIAQLTVYMIYHPSKHPLGYGATLEDLLEKEDDGTLSIAIDRPSVQSTKGAPQSPNLFRVLASLTSISVTLSMTPSMYCIYRKKDTGVASVLPLVCMVANAHVWMLDGAIVKNWFPMFATFLTSDCIAIGYVTVFFCYARDRKKALRRIITGATILGLITIYAILGKSGYTNQSNDGVDTTLGILGVLAGLSMFSSPFERMRKVLHYKSAAFIPIPMVAAGALNNVMWIVYCPMISSWFLFGGNALCLLLSLVNIVLYIMYNPKTHPLRLEEGDPEALEGNFTRVEPASMLSPLPSDDDGLKVKQNVHSPVYTMVRSPIAGVPSDISSHV</sequence>
<organism evidence="12 13">
    <name type="scientific">Phytophthora citrophthora</name>
    <dbReference type="NCBI Taxonomy" id="4793"/>
    <lineage>
        <taxon>Eukaryota</taxon>
        <taxon>Sar</taxon>
        <taxon>Stramenopiles</taxon>
        <taxon>Oomycota</taxon>
        <taxon>Peronosporomycetes</taxon>
        <taxon>Peronosporales</taxon>
        <taxon>Peronosporaceae</taxon>
        <taxon>Phytophthora</taxon>
    </lineage>
</organism>
<feature type="transmembrane region" description="Helical" evidence="11">
    <location>
        <begin position="833"/>
        <end position="857"/>
    </location>
</feature>
<keyword evidence="4" id="KW-1003">Cell membrane</keyword>
<feature type="transmembrane region" description="Helical" evidence="11">
    <location>
        <begin position="189"/>
        <end position="213"/>
    </location>
</feature>
<evidence type="ECO:0000256" key="4">
    <source>
        <dbReference type="ARBA" id="ARBA00022475"/>
    </source>
</evidence>
<comment type="similarity">
    <text evidence="2">Belongs to the SWEET sugar transporter family.</text>
</comment>
<keyword evidence="9 11" id="KW-0472">Membrane</keyword>
<evidence type="ECO:0000256" key="11">
    <source>
        <dbReference type="SAM" id="Phobius"/>
    </source>
</evidence>
<dbReference type="FunFam" id="1.20.1280.290:FF:000007">
    <property type="entry name" value="Bidirectional sugar transporter SWEET7"/>
    <property type="match status" value="6"/>
</dbReference>
<dbReference type="GO" id="GO:0005886">
    <property type="term" value="C:plasma membrane"/>
    <property type="evidence" value="ECO:0007669"/>
    <property type="project" value="UniProtKB-SubCell"/>
</dbReference>
<keyword evidence="8 11" id="KW-1133">Transmembrane helix</keyword>
<feature type="transmembrane region" description="Helical" evidence="11">
    <location>
        <begin position="682"/>
        <end position="701"/>
    </location>
</feature>